<dbReference type="SUPFAM" id="SSF50729">
    <property type="entry name" value="PH domain-like"/>
    <property type="match status" value="1"/>
</dbReference>
<dbReference type="AlphaFoldDB" id="A0A485KZ66"/>
<dbReference type="InterPro" id="IPR051707">
    <property type="entry name" value="PI-Interact_SigTrans_Reg"/>
</dbReference>
<reference evidence="2" key="2">
    <citation type="submission" date="2019-06" db="EMBL/GenBank/DDBJ databases">
        <title>Genomics analysis of Aphanomyces spp. identifies a new class of oomycete effector associated with host adaptation.</title>
        <authorList>
            <person name="Gaulin E."/>
        </authorList>
    </citation>
    <scope>NUCLEOTIDE SEQUENCE</scope>
    <source>
        <strain evidence="2">CBS 578.67</strain>
    </source>
</reference>
<reference evidence="3 4" key="1">
    <citation type="submission" date="2019-03" db="EMBL/GenBank/DDBJ databases">
        <authorList>
            <person name="Gaulin E."/>
            <person name="Dumas B."/>
        </authorList>
    </citation>
    <scope>NUCLEOTIDE SEQUENCE [LARGE SCALE GENOMIC DNA]</scope>
    <source>
        <strain evidence="3">CBS 568.67</strain>
    </source>
</reference>
<organism evidence="3 4">
    <name type="scientific">Aphanomyces stellatus</name>
    <dbReference type="NCBI Taxonomy" id="120398"/>
    <lineage>
        <taxon>Eukaryota</taxon>
        <taxon>Sar</taxon>
        <taxon>Stramenopiles</taxon>
        <taxon>Oomycota</taxon>
        <taxon>Saprolegniomycetes</taxon>
        <taxon>Saprolegniales</taxon>
        <taxon>Verrucalvaceae</taxon>
        <taxon>Aphanomyces</taxon>
    </lineage>
</organism>
<dbReference type="PANTHER" id="PTHR14336">
    <property type="entry name" value="TANDEM PH DOMAIN CONTAINING PROTEIN"/>
    <property type="match status" value="1"/>
</dbReference>
<accession>A0A485KZ66</accession>
<dbReference type="Pfam" id="PF00169">
    <property type="entry name" value="PH"/>
    <property type="match status" value="1"/>
</dbReference>
<dbReference type="OrthoDB" id="185175at2759"/>
<protein>
    <submittedName>
        <fullName evidence="3">Aste57867_13863 protein</fullName>
    </submittedName>
</protein>
<evidence type="ECO:0000313" key="2">
    <source>
        <dbReference type="EMBL" id="KAF0695304.1"/>
    </source>
</evidence>
<evidence type="ECO:0000313" key="4">
    <source>
        <dbReference type="Proteomes" id="UP000332933"/>
    </source>
</evidence>
<dbReference type="EMBL" id="CAADRA010005509">
    <property type="protein sequence ID" value="VFT90694.1"/>
    <property type="molecule type" value="Genomic_DNA"/>
</dbReference>
<sequence>MATKTSSTLSTCSSTSTVSEDSLVRTGILHKKGGKSGFFSRANWKPRYFTLTWDKLSYYLSEGGALKGELDLSNLKAKDITVMPNDAKKTGHSHSSIWRISINTPARRLLVAAASEYEMNEWLEDLREVVARHETPEEKLSDVRPSVLRPSLIDGMELLARSNPRRFATMPGKTSLRRKVMAQHMEEVHSFDDVEITRVA</sequence>
<feature type="domain" description="PH" evidence="1">
    <location>
        <begin position="22"/>
        <end position="131"/>
    </location>
</feature>
<gene>
    <name evidence="3" type="primary">Aste57867_13863</name>
    <name evidence="2" type="ORF">As57867_013812</name>
    <name evidence="3" type="ORF">ASTE57867_13863</name>
</gene>
<dbReference type="PROSITE" id="PS50003">
    <property type="entry name" value="PH_DOMAIN"/>
    <property type="match status" value="1"/>
</dbReference>
<dbReference type="InterPro" id="IPR011993">
    <property type="entry name" value="PH-like_dom_sf"/>
</dbReference>
<evidence type="ECO:0000313" key="3">
    <source>
        <dbReference type="EMBL" id="VFT90694.1"/>
    </source>
</evidence>
<dbReference type="SMART" id="SM00233">
    <property type="entry name" value="PH"/>
    <property type="match status" value="1"/>
</dbReference>
<proteinExistence type="predicted"/>
<dbReference type="PANTHER" id="PTHR14336:SF8">
    <property type="entry name" value="PROTEIN OPY1"/>
    <property type="match status" value="1"/>
</dbReference>
<keyword evidence="4" id="KW-1185">Reference proteome</keyword>
<evidence type="ECO:0000259" key="1">
    <source>
        <dbReference type="PROSITE" id="PS50003"/>
    </source>
</evidence>
<dbReference type="EMBL" id="VJMH01005488">
    <property type="protein sequence ID" value="KAF0695304.1"/>
    <property type="molecule type" value="Genomic_DNA"/>
</dbReference>
<name>A0A485KZ66_9STRA</name>
<dbReference type="Gene3D" id="2.30.29.30">
    <property type="entry name" value="Pleckstrin-homology domain (PH domain)/Phosphotyrosine-binding domain (PTB)"/>
    <property type="match status" value="1"/>
</dbReference>
<dbReference type="Proteomes" id="UP000332933">
    <property type="component" value="Unassembled WGS sequence"/>
</dbReference>
<dbReference type="InterPro" id="IPR001849">
    <property type="entry name" value="PH_domain"/>
</dbReference>